<reference evidence="1 2" key="1">
    <citation type="submission" date="2020-01" db="EMBL/GenBank/DDBJ databases">
        <title>Sphingomonas sp. C33 whole genome sequece.</title>
        <authorList>
            <person name="Park C."/>
        </authorList>
    </citation>
    <scope>NUCLEOTIDE SEQUENCE [LARGE SCALE GENOMIC DNA]</scope>
    <source>
        <strain evidence="1 2">C33</strain>
    </source>
</reference>
<name>A0A7Z2S5D4_9SPHN</name>
<dbReference type="Gene3D" id="1.10.238.160">
    <property type="match status" value="1"/>
</dbReference>
<protein>
    <submittedName>
        <fullName evidence="1">AlpA family phage regulatory protein</fullName>
    </submittedName>
</protein>
<dbReference type="Pfam" id="PF05930">
    <property type="entry name" value="Phage_AlpA"/>
    <property type="match status" value="1"/>
</dbReference>
<dbReference type="InterPro" id="IPR009061">
    <property type="entry name" value="DNA-bd_dom_put_sf"/>
</dbReference>
<dbReference type="Proteomes" id="UP000464468">
    <property type="component" value="Chromosome"/>
</dbReference>
<dbReference type="PANTHER" id="PTHR36154">
    <property type="entry name" value="DNA-BINDING TRANSCRIPTIONAL ACTIVATOR ALPA"/>
    <property type="match status" value="1"/>
</dbReference>
<dbReference type="AlphaFoldDB" id="A0A7Z2S5D4"/>
<proteinExistence type="predicted"/>
<dbReference type="PANTHER" id="PTHR36154:SF1">
    <property type="entry name" value="DNA-BINDING TRANSCRIPTIONAL ACTIVATOR ALPA"/>
    <property type="match status" value="1"/>
</dbReference>
<dbReference type="KEGG" id="schy:GVO57_09365"/>
<dbReference type="SUPFAM" id="SSF46955">
    <property type="entry name" value="Putative DNA-binding domain"/>
    <property type="match status" value="1"/>
</dbReference>
<organism evidence="1 2">
    <name type="scientific">Sphingomonas changnyeongensis</name>
    <dbReference type="NCBI Taxonomy" id="2698679"/>
    <lineage>
        <taxon>Bacteria</taxon>
        <taxon>Pseudomonadati</taxon>
        <taxon>Pseudomonadota</taxon>
        <taxon>Alphaproteobacteria</taxon>
        <taxon>Sphingomonadales</taxon>
        <taxon>Sphingomonadaceae</taxon>
        <taxon>Sphingomonas</taxon>
    </lineage>
</organism>
<dbReference type="InterPro" id="IPR010260">
    <property type="entry name" value="AlpA"/>
</dbReference>
<sequence>MTPMTDRSNDRLIRLPEVLRRTGLSRSTIYGWIENGRFPRQVQLSARCVAWYESEVNEWIAARPRRGSK</sequence>
<accession>A0A7Z2S5D4</accession>
<evidence type="ECO:0000313" key="1">
    <source>
        <dbReference type="EMBL" id="QHL90990.1"/>
    </source>
</evidence>
<dbReference type="InterPro" id="IPR052931">
    <property type="entry name" value="Prophage_regulatory_activator"/>
</dbReference>
<evidence type="ECO:0000313" key="2">
    <source>
        <dbReference type="Proteomes" id="UP000464468"/>
    </source>
</evidence>
<keyword evidence="2" id="KW-1185">Reference proteome</keyword>
<dbReference type="EMBL" id="CP047895">
    <property type="protein sequence ID" value="QHL90990.1"/>
    <property type="molecule type" value="Genomic_DNA"/>
</dbReference>
<gene>
    <name evidence="1" type="ORF">GVO57_09365</name>
</gene>